<dbReference type="InterPro" id="IPR036188">
    <property type="entry name" value="FAD/NAD-bd_sf"/>
</dbReference>
<dbReference type="Pfam" id="PF18267">
    <property type="entry name" value="Rubredoxin_C"/>
    <property type="match status" value="1"/>
</dbReference>
<comment type="cofactor">
    <cofactor evidence="1">
        <name>FAD</name>
        <dbReference type="ChEBI" id="CHEBI:57692"/>
    </cofactor>
</comment>
<dbReference type="Gene3D" id="3.50.50.60">
    <property type="entry name" value="FAD/NAD(P)-binding domain"/>
    <property type="match status" value="3"/>
</dbReference>
<feature type="region of interest" description="Disordered" evidence="4">
    <location>
        <begin position="120"/>
        <end position="145"/>
    </location>
</feature>
<evidence type="ECO:0000256" key="2">
    <source>
        <dbReference type="ARBA" id="ARBA00022630"/>
    </source>
</evidence>
<keyword evidence="2" id="KW-0285">Flavoprotein</keyword>
<gene>
    <name evidence="7" type="ORF">GCM10010315_32590</name>
</gene>
<feature type="domain" description="FAD/NAD(P)-binding" evidence="5">
    <location>
        <begin position="5"/>
        <end position="322"/>
    </location>
</feature>
<evidence type="ECO:0000259" key="5">
    <source>
        <dbReference type="Pfam" id="PF07992"/>
    </source>
</evidence>
<dbReference type="PRINTS" id="PR00368">
    <property type="entry name" value="FADPNR"/>
</dbReference>
<accession>A0ABN3TUL6</accession>
<reference evidence="7 8" key="1">
    <citation type="journal article" date="2019" name="Int. J. Syst. Evol. Microbiol.">
        <title>The Global Catalogue of Microorganisms (GCM) 10K type strain sequencing project: providing services to taxonomists for standard genome sequencing and annotation.</title>
        <authorList>
            <consortium name="The Broad Institute Genomics Platform"/>
            <consortium name="The Broad Institute Genome Sequencing Center for Infectious Disease"/>
            <person name="Wu L."/>
            <person name="Ma J."/>
        </authorList>
    </citation>
    <scope>NUCLEOTIDE SEQUENCE [LARGE SCALE GENOMIC DNA]</scope>
    <source>
        <strain evidence="7 8">JCM 4542</strain>
    </source>
</reference>
<evidence type="ECO:0000256" key="1">
    <source>
        <dbReference type="ARBA" id="ARBA00001974"/>
    </source>
</evidence>
<keyword evidence="8" id="KW-1185">Reference proteome</keyword>
<name>A0ABN3TUL6_9ACTN</name>
<dbReference type="InterPro" id="IPR050260">
    <property type="entry name" value="FAD-bd_OxRdtase"/>
</dbReference>
<organism evidence="7 8">
    <name type="scientific">Streptomyces luteosporeus</name>
    <dbReference type="NCBI Taxonomy" id="173856"/>
    <lineage>
        <taxon>Bacteria</taxon>
        <taxon>Bacillati</taxon>
        <taxon>Actinomycetota</taxon>
        <taxon>Actinomycetes</taxon>
        <taxon>Kitasatosporales</taxon>
        <taxon>Streptomycetaceae</taxon>
        <taxon>Streptomyces</taxon>
    </lineage>
</organism>
<evidence type="ECO:0000256" key="3">
    <source>
        <dbReference type="ARBA" id="ARBA00022827"/>
    </source>
</evidence>
<keyword evidence="3" id="KW-0274">FAD</keyword>
<dbReference type="Gene3D" id="3.30.390.30">
    <property type="match status" value="1"/>
</dbReference>
<dbReference type="InterPro" id="IPR023753">
    <property type="entry name" value="FAD/NAD-binding_dom"/>
</dbReference>
<evidence type="ECO:0000259" key="6">
    <source>
        <dbReference type="Pfam" id="PF18267"/>
    </source>
</evidence>
<protein>
    <submittedName>
        <fullName evidence="7">FAD-dependent oxidoreductase</fullName>
    </submittedName>
</protein>
<dbReference type="Pfam" id="PF07992">
    <property type="entry name" value="Pyr_redox_2"/>
    <property type="match status" value="1"/>
</dbReference>
<sequence length="445" mass="44732">MTPRRIAVVGAGMAAARFARRVHELAGPGAVDVVLYGAEPDRPYHRGLLPALLAGGYAGASLALPTGAATVHTATPVLALDPAARVLRTAAGATPAYDAVVLATGAEPILPPVRDLYRPAPRPVPAPATATASATASARHGADPGTLVAPAARHDTPPALKAGVHLLRTLADCRHLAADAAPGRTAVVVGGGALGTGTAHALAARGLRVQLVQRAPHLIPRHLDAPGAATVRRHLEAGGVRVHTGRTATALTGPDHVTGVGLDDGQVLPAELVLLACGARPRTALARAAGLAVRTGVVVDDRLATSAPGVYALGDCAEHRGTTGTDAETAFTQADVLAARLGGHDPAARPAAAAPARFRLSTAGGELDVASFGDPRGDAPHTDTVRLTDATRGTYKKLVLRGDALVGAILVGDLSAVGELTGAFERGESAPPDPLQLLITEGAPS</sequence>
<comment type="caution">
    <text evidence="7">The sequence shown here is derived from an EMBL/GenBank/DDBJ whole genome shotgun (WGS) entry which is preliminary data.</text>
</comment>
<feature type="compositionally biased region" description="Low complexity" evidence="4">
    <location>
        <begin position="127"/>
        <end position="139"/>
    </location>
</feature>
<dbReference type="EMBL" id="BAAASL010000011">
    <property type="protein sequence ID" value="GAA2717957.1"/>
    <property type="molecule type" value="Genomic_DNA"/>
</dbReference>
<dbReference type="PANTHER" id="PTHR43429">
    <property type="entry name" value="PYRIDINE NUCLEOTIDE-DISULFIDE OXIDOREDUCTASE DOMAIN-CONTAINING"/>
    <property type="match status" value="1"/>
</dbReference>
<evidence type="ECO:0000313" key="8">
    <source>
        <dbReference type="Proteomes" id="UP001500886"/>
    </source>
</evidence>
<evidence type="ECO:0000313" key="7">
    <source>
        <dbReference type="EMBL" id="GAA2717957.1"/>
    </source>
</evidence>
<dbReference type="RefSeq" id="WP_344436023.1">
    <property type="nucleotide sequence ID" value="NZ_BAAASL010000011.1"/>
</dbReference>
<feature type="domain" description="NADH-rubredoxin oxidoreductase C-terminal" evidence="6">
    <location>
        <begin position="366"/>
        <end position="426"/>
    </location>
</feature>
<proteinExistence type="predicted"/>
<dbReference type="PANTHER" id="PTHR43429:SF3">
    <property type="entry name" value="NITRITE REDUCTASE [NAD(P)H]"/>
    <property type="match status" value="1"/>
</dbReference>
<evidence type="ECO:0000256" key="4">
    <source>
        <dbReference type="SAM" id="MobiDB-lite"/>
    </source>
</evidence>
<dbReference type="Proteomes" id="UP001500886">
    <property type="component" value="Unassembled WGS sequence"/>
</dbReference>
<dbReference type="PRINTS" id="PR00411">
    <property type="entry name" value="PNDRDTASEI"/>
</dbReference>
<dbReference type="SUPFAM" id="SSF51905">
    <property type="entry name" value="FAD/NAD(P)-binding domain"/>
    <property type="match status" value="2"/>
</dbReference>
<dbReference type="InterPro" id="IPR016156">
    <property type="entry name" value="FAD/NAD-linked_Rdtase_dimer_sf"/>
</dbReference>
<dbReference type="InterPro" id="IPR041575">
    <property type="entry name" value="Rubredoxin_C"/>
</dbReference>